<sequence length="122" mass="13439">MRAVAAGGGHAHSEGTAAHVRRRYVTREAAAQVAVAIANATFASRRESLWGPGSTTVASAPTDFSSWDQNIFTEWHSRYGGRGTLIYWHVERGSMVVHSQRCGRRPRRCTRWSRARSGTATP</sequence>
<gene>
    <name evidence="2" type="ORF">ACFFTO_20160</name>
</gene>
<organism evidence="2 3">
    <name type="scientific">Amycolatopsis plumensis</name>
    <dbReference type="NCBI Taxonomy" id="236508"/>
    <lineage>
        <taxon>Bacteria</taxon>
        <taxon>Bacillati</taxon>
        <taxon>Actinomycetota</taxon>
        <taxon>Actinomycetes</taxon>
        <taxon>Pseudonocardiales</taxon>
        <taxon>Pseudonocardiaceae</taxon>
        <taxon>Amycolatopsis</taxon>
    </lineage>
</organism>
<evidence type="ECO:0000313" key="2">
    <source>
        <dbReference type="EMBL" id="MFB9686513.1"/>
    </source>
</evidence>
<evidence type="ECO:0000313" key="3">
    <source>
        <dbReference type="Proteomes" id="UP001589535"/>
    </source>
</evidence>
<evidence type="ECO:0000259" key="1">
    <source>
        <dbReference type="Pfam" id="PF01526"/>
    </source>
</evidence>
<dbReference type="EMBL" id="JBHMBK010000014">
    <property type="protein sequence ID" value="MFB9686513.1"/>
    <property type="molecule type" value="Genomic_DNA"/>
</dbReference>
<proteinExistence type="predicted"/>
<comment type="caution">
    <text evidence="2">The sequence shown here is derived from an EMBL/GenBank/DDBJ whole genome shotgun (WGS) entry which is preliminary data.</text>
</comment>
<keyword evidence="3" id="KW-1185">Reference proteome</keyword>
<feature type="domain" description="Tn3 transposase DDE" evidence="1">
    <location>
        <begin position="10"/>
        <end position="100"/>
    </location>
</feature>
<accession>A0ABV5U547</accession>
<dbReference type="InterPro" id="IPR002513">
    <property type="entry name" value="Tn3_Tnp_DDE_dom"/>
</dbReference>
<dbReference type="RefSeq" id="WP_378196001.1">
    <property type="nucleotide sequence ID" value="NZ_JBHMBK010000014.1"/>
</dbReference>
<protein>
    <submittedName>
        <fullName evidence="2">Tn3 family transposase</fullName>
    </submittedName>
</protein>
<dbReference type="Proteomes" id="UP001589535">
    <property type="component" value="Unassembled WGS sequence"/>
</dbReference>
<reference evidence="2 3" key="1">
    <citation type="submission" date="2024-09" db="EMBL/GenBank/DDBJ databases">
        <authorList>
            <person name="Sun Q."/>
            <person name="Mori K."/>
        </authorList>
    </citation>
    <scope>NUCLEOTIDE SEQUENCE [LARGE SCALE GENOMIC DNA]</scope>
    <source>
        <strain evidence="2 3">JCM 13852</strain>
    </source>
</reference>
<name>A0ABV5U547_9PSEU</name>
<dbReference type="Pfam" id="PF01526">
    <property type="entry name" value="DDE_Tnp_Tn3"/>
    <property type="match status" value="1"/>
</dbReference>